<dbReference type="SUPFAM" id="SSF52980">
    <property type="entry name" value="Restriction endonuclease-like"/>
    <property type="match status" value="1"/>
</dbReference>
<keyword evidence="3" id="KW-1185">Reference proteome</keyword>
<organism evidence="2 3">
    <name type="scientific">Thioploca ingrica</name>
    <dbReference type="NCBI Taxonomy" id="40754"/>
    <lineage>
        <taxon>Bacteria</taxon>
        <taxon>Pseudomonadati</taxon>
        <taxon>Pseudomonadota</taxon>
        <taxon>Gammaproteobacteria</taxon>
        <taxon>Thiotrichales</taxon>
        <taxon>Thiotrichaceae</taxon>
        <taxon>Thioploca</taxon>
    </lineage>
</organism>
<dbReference type="Gene3D" id="3.90.1570.10">
    <property type="entry name" value="tt1808, chain A"/>
    <property type="match status" value="1"/>
</dbReference>
<dbReference type="KEGG" id="tig:THII_3190"/>
<evidence type="ECO:0000313" key="2">
    <source>
        <dbReference type="EMBL" id="BAP57487.1"/>
    </source>
</evidence>
<evidence type="ECO:0000313" key="3">
    <source>
        <dbReference type="Proteomes" id="UP000031623"/>
    </source>
</evidence>
<dbReference type="PANTHER" id="PTHR34107">
    <property type="entry name" value="SLL0198 PROTEIN-RELATED"/>
    <property type="match status" value="1"/>
</dbReference>
<dbReference type="Proteomes" id="UP000031623">
    <property type="component" value="Chromosome"/>
</dbReference>
<dbReference type="InterPro" id="IPR012296">
    <property type="entry name" value="Nuclease_put_TT1808"/>
</dbReference>
<name>A0A090AN54_9GAMM</name>
<dbReference type="EMBL" id="AP014633">
    <property type="protein sequence ID" value="BAP57487.1"/>
    <property type="molecule type" value="Genomic_DNA"/>
</dbReference>
<protein>
    <recommendedName>
        <fullName evidence="1">Putative restriction endonuclease domain-containing protein</fullName>
    </recommendedName>
</protein>
<dbReference type="AlphaFoldDB" id="A0A090AN54"/>
<dbReference type="OrthoDB" id="9799703at2"/>
<dbReference type="InterPro" id="IPR011335">
    <property type="entry name" value="Restrct_endonuc-II-like"/>
</dbReference>
<dbReference type="HOGENOM" id="CLU_127156_0_0_6"/>
<dbReference type="STRING" id="40754.THII_3190"/>
<accession>A0A090AN54</accession>
<reference evidence="2 3" key="1">
    <citation type="journal article" date="2014" name="ISME J.">
        <title>Ecophysiology of Thioploca ingrica as revealed by the complete genome sequence supplemented with proteomic evidence.</title>
        <authorList>
            <person name="Kojima H."/>
            <person name="Ogura Y."/>
            <person name="Yamamoto N."/>
            <person name="Togashi T."/>
            <person name="Mori H."/>
            <person name="Watanabe T."/>
            <person name="Nemoto F."/>
            <person name="Kurokawa K."/>
            <person name="Hayashi T."/>
            <person name="Fukui M."/>
        </authorList>
    </citation>
    <scope>NUCLEOTIDE SEQUENCE [LARGE SCALE GENOMIC DNA]</scope>
</reference>
<sequence>MSDADTRVTDSTDNETENIEIGSQNHSILQARLAGLFLADDRYTVATELSLDVQGKDISSFFKESKNELKPDICLYPIDSDFDLIDTRERDDILRRAEMPCLVIEILSPTDKIAITVAKIRAYLKLGVKSCWLVFPDLKAIAIYSAGNDIQTFDMQHTEIVDKILDIHLSMPRIFATKT</sequence>
<dbReference type="CDD" id="cd06260">
    <property type="entry name" value="DUF820-like"/>
    <property type="match status" value="1"/>
</dbReference>
<dbReference type="InterPro" id="IPR008538">
    <property type="entry name" value="Uma2"/>
</dbReference>
<evidence type="ECO:0000259" key="1">
    <source>
        <dbReference type="Pfam" id="PF05685"/>
    </source>
</evidence>
<dbReference type="PANTHER" id="PTHR34107:SF4">
    <property type="entry name" value="SLL1222 PROTEIN"/>
    <property type="match status" value="1"/>
</dbReference>
<feature type="domain" description="Putative restriction endonuclease" evidence="1">
    <location>
        <begin position="23"/>
        <end position="163"/>
    </location>
</feature>
<dbReference type="Pfam" id="PF05685">
    <property type="entry name" value="Uma2"/>
    <property type="match status" value="1"/>
</dbReference>
<proteinExistence type="predicted"/>
<gene>
    <name evidence="2" type="ORF">THII_3190</name>
</gene>